<dbReference type="WBParaSite" id="PSAMB.scaffold1051size36673.g10794.t1">
    <property type="protein sequence ID" value="PSAMB.scaffold1051size36673.g10794.t1"/>
    <property type="gene ID" value="PSAMB.scaffold1051size36673.g10794"/>
</dbReference>
<feature type="region of interest" description="Disordered" evidence="1">
    <location>
        <begin position="110"/>
        <end position="136"/>
    </location>
</feature>
<name>A0A914UJ42_9BILA</name>
<feature type="transmembrane region" description="Helical" evidence="2">
    <location>
        <begin position="56"/>
        <end position="83"/>
    </location>
</feature>
<feature type="chain" id="PRO_5037482172" evidence="3">
    <location>
        <begin position="21"/>
        <end position="191"/>
    </location>
</feature>
<evidence type="ECO:0000256" key="3">
    <source>
        <dbReference type="SAM" id="SignalP"/>
    </source>
</evidence>
<organism evidence="4 5">
    <name type="scientific">Plectus sambesii</name>
    <dbReference type="NCBI Taxonomy" id="2011161"/>
    <lineage>
        <taxon>Eukaryota</taxon>
        <taxon>Metazoa</taxon>
        <taxon>Ecdysozoa</taxon>
        <taxon>Nematoda</taxon>
        <taxon>Chromadorea</taxon>
        <taxon>Plectida</taxon>
        <taxon>Plectina</taxon>
        <taxon>Plectoidea</taxon>
        <taxon>Plectidae</taxon>
        <taxon>Plectus</taxon>
    </lineage>
</organism>
<evidence type="ECO:0000256" key="2">
    <source>
        <dbReference type="SAM" id="Phobius"/>
    </source>
</evidence>
<keyword evidence="4" id="KW-1185">Reference proteome</keyword>
<keyword evidence="2" id="KW-0472">Membrane</keyword>
<accession>A0A914UJ42</accession>
<sequence length="191" mass="20597">MLRSSTLFLIVLWCFVCANAQLSGNSGRGGVIGSNSATISSDGDSDDYFRGNTTNAVVMVVAGVMCGLLLLFTVGVIFILTCCKNKTGPMMERARGSMMWARGSLFVPSPDGRSGRSNSFLSPFRASRSRSDSNCGDKRYKISDVDCETASNSFLSPFRAARSRSDSNCGDKRYKISDVDCETANQLNGDQ</sequence>
<proteinExistence type="predicted"/>
<evidence type="ECO:0000313" key="4">
    <source>
        <dbReference type="Proteomes" id="UP000887566"/>
    </source>
</evidence>
<protein>
    <submittedName>
        <fullName evidence="5">Uncharacterized protein</fullName>
    </submittedName>
</protein>
<dbReference type="Proteomes" id="UP000887566">
    <property type="component" value="Unplaced"/>
</dbReference>
<evidence type="ECO:0000313" key="5">
    <source>
        <dbReference type="WBParaSite" id="PSAMB.scaffold1051size36673.g10794.t1"/>
    </source>
</evidence>
<dbReference type="AlphaFoldDB" id="A0A914UJ42"/>
<keyword evidence="2" id="KW-1133">Transmembrane helix</keyword>
<feature type="signal peptide" evidence="3">
    <location>
        <begin position="1"/>
        <end position="20"/>
    </location>
</feature>
<keyword evidence="2" id="KW-0812">Transmembrane</keyword>
<keyword evidence="3" id="KW-0732">Signal</keyword>
<evidence type="ECO:0000256" key="1">
    <source>
        <dbReference type="SAM" id="MobiDB-lite"/>
    </source>
</evidence>
<reference evidence="5" key="1">
    <citation type="submission" date="2022-11" db="UniProtKB">
        <authorList>
            <consortium name="WormBaseParasite"/>
        </authorList>
    </citation>
    <scope>IDENTIFICATION</scope>
</reference>